<dbReference type="STRING" id="290315.Clim_0721"/>
<dbReference type="Proteomes" id="UP000008841">
    <property type="component" value="Chromosome"/>
</dbReference>
<dbReference type="KEGG" id="cli:Clim_0721"/>
<dbReference type="OrthoDB" id="9799670at2"/>
<evidence type="ECO:0008006" key="3">
    <source>
        <dbReference type="Google" id="ProtNLM"/>
    </source>
</evidence>
<dbReference type="EMBL" id="CP001097">
    <property type="protein sequence ID" value="ACD89803.1"/>
    <property type="molecule type" value="Genomic_DNA"/>
</dbReference>
<organism evidence="1 2">
    <name type="scientific">Chlorobium limicola (strain DSM 245 / NBRC 103803 / 6330)</name>
    <dbReference type="NCBI Taxonomy" id="290315"/>
    <lineage>
        <taxon>Bacteria</taxon>
        <taxon>Pseudomonadati</taxon>
        <taxon>Chlorobiota</taxon>
        <taxon>Chlorobiia</taxon>
        <taxon>Chlorobiales</taxon>
        <taxon>Chlorobiaceae</taxon>
        <taxon>Chlorobium/Pelodictyon group</taxon>
        <taxon>Chlorobium</taxon>
    </lineage>
</organism>
<proteinExistence type="predicted"/>
<dbReference type="eggNOG" id="COG5428">
    <property type="taxonomic scope" value="Bacteria"/>
</dbReference>
<dbReference type="AlphaFoldDB" id="B3EHM3"/>
<evidence type="ECO:0000313" key="2">
    <source>
        <dbReference type="Proteomes" id="UP000008841"/>
    </source>
</evidence>
<evidence type="ECO:0000313" key="1">
    <source>
        <dbReference type="EMBL" id="ACD89803.1"/>
    </source>
</evidence>
<dbReference type="PANTHER" id="PTHR37029:SF1">
    <property type="entry name" value="SSR1768 PROTEIN"/>
    <property type="match status" value="1"/>
</dbReference>
<dbReference type="RefSeq" id="WP_012465683.1">
    <property type="nucleotide sequence ID" value="NC_010803.1"/>
</dbReference>
<dbReference type="Pfam" id="PF10049">
    <property type="entry name" value="DUF2283"/>
    <property type="match status" value="1"/>
</dbReference>
<dbReference type="HOGENOM" id="CLU_166740_4_1_10"/>
<protein>
    <recommendedName>
        <fullName evidence="3">DUF2283 domain-containing protein</fullName>
    </recommendedName>
</protein>
<dbReference type="PANTHER" id="PTHR37029">
    <property type="entry name" value="SSR1768 PROTEIN"/>
    <property type="match status" value="1"/>
</dbReference>
<sequence length="69" mass="8106">MKVKYFDDTDTAYIELLDRPVFETREISENILIDVDEKGNLVSMTIEHAKENAGLWEFSYQEIPHRETA</sequence>
<gene>
    <name evidence="1" type="ordered locus">Clim_0721</name>
</gene>
<name>B3EHM3_CHLL2</name>
<accession>B3EHM3</accession>
<reference evidence="1 2" key="1">
    <citation type="submission" date="2008-05" db="EMBL/GenBank/DDBJ databases">
        <title>Complete sequence of Chlorobium limicola DSM 245.</title>
        <authorList>
            <consortium name="US DOE Joint Genome Institute"/>
            <person name="Lucas S."/>
            <person name="Copeland A."/>
            <person name="Lapidus A."/>
            <person name="Glavina del Rio T."/>
            <person name="Dalin E."/>
            <person name="Tice H."/>
            <person name="Bruce D."/>
            <person name="Goodwin L."/>
            <person name="Pitluck S."/>
            <person name="Schmutz J."/>
            <person name="Larimer F."/>
            <person name="Land M."/>
            <person name="Hauser L."/>
            <person name="Kyrpides N."/>
            <person name="Ovchinnikova G."/>
            <person name="Zhao F."/>
            <person name="Li T."/>
            <person name="Liu Z."/>
            <person name="Overmann J."/>
            <person name="Bryant D.A."/>
            <person name="Richardson P."/>
        </authorList>
    </citation>
    <scope>NUCLEOTIDE SEQUENCE [LARGE SCALE GENOMIC DNA]</scope>
    <source>
        <strain evidence="2">DSM 245 / NBRC 103803 / 6330</strain>
    </source>
</reference>
<dbReference type="InterPro" id="IPR019270">
    <property type="entry name" value="DUF2283"/>
</dbReference>